<dbReference type="InterPro" id="IPR036028">
    <property type="entry name" value="SH3-like_dom_sf"/>
</dbReference>
<dbReference type="PANTHER" id="PTHR14167:SF44">
    <property type="entry name" value="E3 UBIQUITIN-PROTEIN LIGASE SH3RF1"/>
    <property type="match status" value="1"/>
</dbReference>
<evidence type="ECO:0000256" key="3">
    <source>
        <dbReference type="ARBA" id="ARBA00004556"/>
    </source>
</evidence>
<evidence type="ECO:0000256" key="17">
    <source>
        <dbReference type="ARBA" id="ARBA00023034"/>
    </source>
</evidence>
<evidence type="ECO:0000256" key="15">
    <source>
        <dbReference type="ARBA" id="ARBA00022833"/>
    </source>
</evidence>
<dbReference type="InterPro" id="IPR017907">
    <property type="entry name" value="Znf_RING_CS"/>
</dbReference>
<evidence type="ECO:0000256" key="21">
    <source>
        <dbReference type="ARBA" id="ARBA00033431"/>
    </source>
</evidence>
<dbReference type="EMBL" id="JAGXEW010000019">
    <property type="protein sequence ID" value="KAK1161206.1"/>
    <property type="molecule type" value="Genomic_DNA"/>
</dbReference>
<keyword evidence="12" id="KW-0677">Repeat</keyword>
<dbReference type="EC" id="2.3.2.27" evidence="7"/>
<keyword evidence="28" id="KW-1185">Reference proteome</keyword>
<keyword evidence="14" id="KW-0833">Ubl conjugation pathway</keyword>
<comment type="subcellular location">
    <subcellularLocation>
        <location evidence="2">Cell projection</location>
        <location evidence="2">Lamellipodium</location>
    </subcellularLocation>
    <subcellularLocation>
        <location evidence="3">Cytoplasm</location>
        <location evidence="3">Perinuclear region</location>
    </subcellularLocation>
    <subcellularLocation>
        <location evidence="4">Golgi apparatus</location>
        <location evidence="4">trans-Golgi network</location>
    </subcellularLocation>
</comment>
<feature type="domain" description="SH3" evidence="25">
    <location>
        <begin position="391"/>
        <end position="452"/>
    </location>
</feature>
<evidence type="ECO:0000256" key="13">
    <source>
        <dbReference type="ARBA" id="ARBA00022771"/>
    </source>
</evidence>
<evidence type="ECO:0000256" key="1">
    <source>
        <dbReference type="ARBA" id="ARBA00000900"/>
    </source>
</evidence>
<dbReference type="PROSITE" id="PS50002">
    <property type="entry name" value="SH3"/>
    <property type="match status" value="4"/>
</dbReference>
<keyword evidence="11" id="KW-0479">Metal-binding</keyword>
<dbReference type="GO" id="GO:0061630">
    <property type="term" value="F:ubiquitin protein ligase activity"/>
    <property type="evidence" value="ECO:0007669"/>
    <property type="project" value="UniProtKB-EC"/>
</dbReference>
<evidence type="ECO:0000256" key="12">
    <source>
        <dbReference type="ARBA" id="ARBA00022737"/>
    </source>
</evidence>
<feature type="compositionally biased region" description="Polar residues" evidence="24">
    <location>
        <begin position="295"/>
        <end position="305"/>
    </location>
</feature>
<protein>
    <recommendedName>
        <fullName evidence="8">E3 ubiquitin-protein ligase SH3RF1</fullName>
        <ecNumber evidence="7">2.3.2.27</ecNumber>
    </recommendedName>
    <alternativeName>
        <fullName evidence="20">Plenty of SH3s</fullName>
    </alternativeName>
    <alternativeName>
        <fullName evidence="21">RING-type E3 ubiquitin transferase SH3RF1</fullName>
    </alternativeName>
    <alternativeName>
        <fullName evidence="19">SH3 domain-containing RING finger protein 1</fullName>
    </alternativeName>
</protein>
<dbReference type="FunFam" id="2.30.30.40:FF:000063">
    <property type="entry name" value="Putative E3 ubiquitin-protein ligase SH3RF1"/>
    <property type="match status" value="1"/>
</dbReference>
<evidence type="ECO:0000256" key="20">
    <source>
        <dbReference type="ARBA" id="ARBA00031457"/>
    </source>
</evidence>
<feature type="region of interest" description="Disordered" evidence="24">
    <location>
        <begin position="361"/>
        <end position="385"/>
    </location>
</feature>
<dbReference type="Pfam" id="PF00018">
    <property type="entry name" value="SH3_1"/>
    <property type="match status" value="2"/>
</dbReference>
<comment type="similarity">
    <text evidence="6">Belongs to the SH3RF family.</text>
</comment>
<dbReference type="Pfam" id="PF07653">
    <property type="entry name" value="SH3_2"/>
    <property type="match status" value="1"/>
</dbReference>
<feature type="domain" description="RING-type" evidence="26">
    <location>
        <begin position="12"/>
        <end position="53"/>
    </location>
</feature>
<sequence length="803" mass="87473">MEDLAFLDLLECPVCLERLGVSAKVLPCQHTFCLPCLQKMVYSKAELRCPECRTPVTCEIEELPANLLLVRLLDGIRQGPGGMSKSNTVRRPEVFSSQDPSRKRPGDPRNSQALQHRRLQNTRSSLDGVPCARALYNYGGNLPGDLKFKAGDLIILRRQVDGIWYQGDIKGVSGLFPASFVQVINQLPQPPPLCRALYNFEMMEKDQDENKDCLTFRKDDIITLIRRVDENWAEGKLGDKVGIFPVLFSEPNSAALKILQKGKAIGCRSISGNNSSTYLSGCRRIDTRRRSLKQPSMTSTLNQLNRRAPSPESERQAPEISAPVLIGSSNPALVAQFSERSREGSPGFSSQIPAAPVERGVALEPSPSPAVEPTNSKTITSDTDRSLSKQVSVSVCAALYPYTPRRAEELGLQKGEMVGVYGKHQEGWLRGLSLRTGKVGILPGNYVTPVLRTSATVSERKPALLTTSQAGRRSLIVKPQAAVIPLDRNSSNGTTRPAVQVHSVAMPTPVTSAGLVRAAAQPASTVGRGTGRSVFSNLQRGSSIPVNGTFRPSPSAMVRPQQPHPQSSTIAPVATVIRQNHPVKTTLRRVSETTLPSTGSSATLNTRDAAVNGTLTKQITPQSILVKPDSYKNSSEKQVKTVRFQTPDSPPQLKRSNSQPSAQSTLKRPEQMSTGAATQEPSSSQGTTVYHTRAGSCSVGTESKIPRPNQTTDSLDLSTPDMPVHIQQSSIKKQDLTEPPSTGRYKVLISCAAQREGELDLKEGDLVLVQRTRQDGWLQGIHEQTGKTGLLQYKFLEFLEKQS</sequence>
<dbReference type="InterPro" id="IPR013083">
    <property type="entry name" value="Znf_RING/FYVE/PHD"/>
</dbReference>
<dbReference type="SMART" id="SM00326">
    <property type="entry name" value="SH3"/>
    <property type="match status" value="4"/>
</dbReference>
<keyword evidence="10" id="KW-0808">Transferase</keyword>
<keyword evidence="13 22" id="KW-0863">Zinc-finger</keyword>
<dbReference type="InterPro" id="IPR027370">
    <property type="entry name" value="Znf-RING_euk"/>
</dbReference>
<evidence type="ECO:0000256" key="4">
    <source>
        <dbReference type="ARBA" id="ARBA00004601"/>
    </source>
</evidence>
<evidence type="ECO:0000256" key="7">
    <source>
        <dbReference type="ARBA" id="ARBA00012483"/>
    </source>
</evidence>
<dbReference type="SUPFAM" id="SSF50044">
    <property type="entry name" value="SH3-domain"/>
    <property type="match status" value="4"/>
</dbReference>
<evidence type="ECO:0000256" key="24">
    <source>
        <dbReference type="SAM" id="MobiDB-lite"/>
    </source>
</evidence>
<dbReference type="Gene3D" id="2.30.30.40">
    <property type="entry name" value="SH3 Domains"/>
    <property type="match status" value="4"/>
</dbReference>
<evidence type="ECO:0000259" key="26">
    <source>
        <dbReference type="PROSITE" id="PS50089"/>
    </source>
</evidence>
<feature type="compositionally biased region" description="Polar residues" evidence="24">
    <location>
        <begin position="84"/>
        <end position="99"/>
    </location>
</feature>
<feature type="compositionally biased region" description="Polar residues" evidence="24">
    <location>
        <begin position="708"/>
        <end position="717"/>
    </location>
</feature>
<keyword evidence="18" id="KW-0966">Cell projection</keyword>
<feature type="domain" description="SH3" evidence="25">
    <location>
        <begin position="127"/>
        <end position="186"/>
    </location>
</feature>
<feature type="domain" description="SH3" evidence="25">
    <location>
        <begin position="740"/>
        <end position="801"/>
    </location>
</feature>
<proteinExistence type="inferred from homology"/>
<dbReference type="PANTHER" id="PTHR14167">
    <property type="entry name" value="SH3 DOMAIN-CONTAINING"/>
    <property type="match status" value="1"/>
</dbReference>
<name>A0AAD8G137_ACIOX</name>
<dbReference type="PROSITE" id="PS00518">
    <property type="entry name" value="ZF_RING_1"/>
    <property type="match status" value="1"/>
</dbReference>
<evidence type="ECO:0000256" key="16">
    <source>
        <dbReference type="ARBA" id="ARBA00022843"/>
    </source>
</evidence>
<dbReference type="InterPro" id="IPR001452">
    <property type="entry name" value="SH3_domain"/>
</dbReference>
<dbReference type="Pfam" id="PF13445">
    <property type="entry name" value="zf-RING_UBOX"/>
    <property type="match status" value="1"/>
</dbReference>
<dbReference type="InterPro" id="IPR001841">
    <property type="entry name" value="Znf_RING"/>
</dbReference>
<dbReference type="SUPFAM" id="SSF57850">
    <property type="entry name" value="RING/U-box"/>
    <property type="match status" value="1"/>
</dbReference>
<evidence type="ECO:0000256" key="10">
    <source>
        <dbReference type="ARBA" id="ARBA00022679"/>
    </source>
</evidence>
<evidence type="ECO:0000313" key="28">
    <source>
        <dbReference type="Proteomes" id="UP001230051"/>
    </source>
</evidence>
<dbReference type="GO" id="GO:0008270">
    <property type="term" value="F:zinc ion binding"/>
    <property type="evidence" value="ECO:0007669"/>
    <property type="project" value="UniProtKB-KW"/>
</dbReference>
<feature type="compositionally biased region" description="Polar residues" evidence="24">
    <location>
        <begin position="654"/>
        <end position="690"/>
    </location>
</feature>
<dbReference type="Proteomes" id="UP001230051">
    <property type="component" value="Unassembled WGS sequence"/>
</dbReference>
<evidence type="ECO:0000256" key="11">
    <source>
        <dbReference type="ARBA" id="ARBA00022723"/>
    </source>
</evidence>
<dbReference type="SMART" id="SM00184">
    <property type="entry name" value="RING"/>
    <property type="match status" value="1"/>
</dbReference>
<evidence type="ECO:0000256" key="19">
    <source>
        <dbReference type="ARBA" id="ARBA00030936"/>
    </source>
</evidence>
<dbReference type="Pfam" id="PF14604">
    <property type="entry name" value="SH3_9"/>
    <property type="match status" value="1"/>
</dbReference>
<dbReference type="Gene3D" id="3.30.40.10">
    <property type="entry name" value="Zinc/RING finger domain, C3HC4 (zinc finger)"/>
    <property type="match status" value="1"/>
</dbReference>
<reference evidence="27" key="1">
    <citation type="submission" date="2022-02" db="EMBL/GenBank/DDBJ databases">
        <title>Atlantic sturgeon de novo genome assembly.</title>
        <authorList>
            <person name="Stock M."/>
            <person name="Klopp C."/>
            <person name="Guiguen Y."/>
            <person name="Cabau C."/>
            <person name="Parinello H."/>
            <person name="Santidrian Yebra-Pimentel E."/>
            <person name="Kuhl H."/>
            <person name="Dirks R.P."/>
            <person name="Guessner J."/>
            <person name="Wuertz S."/>
            <person name="Du K."/>
            <person name="Schartl M."/>
        </authorList>
    </citation>
    <scope>NUCLEOTIDE SEQUENCE</scope>
    <source>
        <strain evidence="27">STURGEONOMICS-FGT-2020</strain>
        <tissue evidence="27">Whole blood</tissue>
    </source>
</reference>
<keyword evidence="15" id="KW-0862">Zinc</keyword>
<dbReference type="PRINTS" id="PR00499">
    <property type="entry name" value="P67PHOX"/>
</dbReference>
<evidence type="ECO:0000256" key="18">
    <source>
        <dbReference type="ARBA" id="ARBA00023273"/>
    </source>
</evidence>
<keyword evidence="17" id="KW-0333">Golgi apparatus</keyword>
<organism evidence="27 28">
    <name type="scientific">Acipenser oxyrinchus oxyrinchus</name>
    <dbReference type="NCBI Taxonomy" id="40147"/>
    <lineage>
        <taxon>Eukaryota</taxon>
        <taxon>Metazoa</taxon>
        <taxon>Chordata</taxon>
        <taxon>Craniata</taxon>
        <taxon>Vertebrata</taxon>
        <taxon>Euteleostomi</taxon>
        <taxon>Actinopterygii</taxon>
        <taxon>Chondrostei</taxon>
        <taxon>Acipenseriformes</taxon>
        <taxon>Acipenseridae</taxon>
        <taxon>Acipenser</taxon>
    </lineage>
</organism>
<comment type="caution">
    <text evidence="27">The sequence shown here is derived from an EMBL/GenBank/DDBJ whole genome shotgun (WGS) entry which is preliminary data.</text>
</comment>
<accession>A0AAD8G137</accession>
<evidence type="ECO:0000256" key="5">
    <source>
        <dbReference type="ARBA" id="ARBA00004906"/>
    </source>
</evidence>
<feature type="region of interest" description="Disordered" evidence="24">
    <location>
        <begin position="80"/>
        <end position="119"/>
    </location>
</feature>
<feature type="region of interest" description="Disordered" evidence="24">
    <location>
        <begin position="588"/>
        <end position="609"/>
    </location>
</feature>
<keyword evidence="9 23" id="KW-0728">SH3 domain</keyword>
<dbReference type="PROSITE" id="PS50089">
    <property type="entry name" value="ZF_RING_2"/>
    <property type="match status" value="1"/>
</dbReference>
<evidence type="ECO:0000256" key="9">
    <source>
        <dbReference type="ARBA" id="ARBA00022443"/>
    </source>
</evidence>
<comment type="catalytic activity">
    <reaction evidence="1">
        <text>S-ubiquitinyl-[E2 ubiquitin-conjugating enzyme]-L-cysteine + [acceptor protein]-L-lysine = [E2 ubiquitin-conjugating enzyme]-L-cysteine + N(6)-ubiquitinyl-[acceptor protein]-L-lysine.</text>
        <dbReference type="EC" id="2.3.2.27"/>
    </reaction>
</comment>
<evidence type="ECO:0000256" key="23">
    <source>
        <dbReference type="PROSITE-ProRule" id="PRU00192"/>
    </source>
</evidence>
<feature type="region of interest" description="Disordered" evidence="24">
    <location>
        <begin position="295"/>
        <end position="322"/>
    </location>
</feature>
<feature type="compositionally biased region" description="Polar residues" evidence="24">
    <location>
        <begin position="592"/>
        <end position="606"/>
    </location>
</feature>
<evidence type="ECO:0000256" key="6">
    <source>
        <dbReference type="ARBA" id="ARBA00008649"/>
    </source>
</evidence>
<evidence type="ECO:0000256" key="2">
    <source>
        <dbReference type="ARBA" id="ARBA00004510"/>
    </source>
</evidence>
<feature type="domain" description="SH3" evidence="25">
    <location>
        <begin position="189"/>
        <end position="254"/>
    </location>
</feature>
<dbReference type="FunFam" id="3.30.40.10:FF:000077">
    <property type="entry name" value="E3 ubiquitin-protein ligase SH3RF1 isoform X1"/>
    <property type="match status" value="1"/>
</dbReference>
<evidence type="ECO:0000259" key="25">
    <source>
        <dbReference type="PROSITE" id="PS50002"/>
    </source>
</evidence>
<dbReference type="InterPro" id="IPR050384">
    <property type="entry name" value="Endophilin_SH3RF"/>
</dbReference>
<feature type="region of interest" description="Disordered" evidence="24">
    <location>
        <begin position="626"/>
        <end position="719"/>
    </location>
</feature>
<comment type="pathway">
    <text evidence="5">Protein modification; protein ubiquitination.</text>
</comment>
<evidence type="ECO:0000313" key="27">
    <source>
        <dbReference type="EMBL" id="KAK1161206.1"/>
    </source>
</evidence>
<gene>
    <name evidence="27" type="primary">SH3RF2</name>
    <name evidence="27" type="ORF">AOXY_G20141</name>
</gene>
<evidence type="ECO:0000256" key="8">
    <source>
        <dbReference type="ARBA" id="ARBA00019074"/>
    </source>
</evidence>
<evidence type="ECO:0000256" key="14">
    <source>
        <dbReference type="ARBA" id="ARBA00022786"/>
    </source>
</evidence>
<dbReference type="AlphaFoldDB" id="A0AAD8G137"/>
<evidence type="ECO:0000256" key="22">
    <source>
        <dbReference type="PROSITE-ProRule" id="PRU00175"/>
    </source>
</evidence>
<keyword evidence="16" id="KW-0832">Ubl conjugation</keyword>